<name>A0A9X2S0B2_9FIRM</name>
<organism evidence="1 2">
    <name type="scientific">Terrisporobacter muris</name>
    <dbReference type="NCBI Taxonomy" id="2963284"/>
    <lineage>
        <taxon>Bacteria</taxon>
        <taxon>Bacillati</taxon>
        <taxon>Bacillota</taxon>
        <taxon>Clostridia</taxon>
        <taxon>Peptostreptococcales</taxon>
        <taxon>Peptostreptococcaceae</taxon>
        <taxon>Terrisporobacter</taxon>
    </lineage>
</organism>
<gene>
    <name evidence="1" type="ORF">NSA58_02470</name>
</gene>
<dbReference type="AlphaFoldDB" id="A0A9X2S0B2"/>
<proteinExistence type="predicted"/>
<sequence length="40" mass="4831">MTAIITALVVISMFITFEIKRKAREKMLEWFSYLTEEDFK</sequence>
<evidence type="ECO:0000313" key="2">
    <source>
        <dbReference type="Proteomes" id="UP001140817"/>
    </source>
</evidence>
<protein>
    <submittedName>
        <fullName evidence="1">Uncharacterized protein</fullName>
    </submittedName>
</protein>
<comment type="caution">
    <text evidence="1">The sequence shown here is derived from an EMBL/GenBank/DDBJ whole genome shotgun (WGS) entry which is preliminary data.</text>
</comment>
<dbReference type="RefSeq" id="WP_257560009.1">
    <property type="nucleotide sequence ID" value="NZ_JANKBY010000014.1"/>
</dbReference>
<dbReference type="EMBL" id="JANKBY010000014">
    <property type="protein sequence ID" value="MCR1821640.1"/>
    <property type="molecule type" value="Genomic_DNA"/>
</dbReference>
<keyword evidence="2" id="KW-1185">Reference proteome</keyword>
<evidence type="ECO:0000313" key="1">
    <source>
        <dbReference type="EMBL" id="MCR1821640.1"/>
    </source>
</evidence>
<accession>A0A9X2S0B2</accession>
<dbReference type="Proteomes" id="UP001140817">
    <property type="component" value="Unassembled WGS sequence"/>
</dbReference>
<reference evidence="1" key="1">
    <citation type="submission" date="2022-07" db="EMBL/GenBank/DDBJ databases">
        <title>Enhanced cultured diversity of the mouse gut microbiota enables custom-made synthetic communities.</title>
        <authorList>
            <person name="Afrizal A."/>
        </authorList>
    </citation>
    <scope>NUCLEOTIDE SEQUENCE</scope>
    <source>
        <strain evidence="1">DSM 29186</strain>
    </source>
</reference>